<organism evidence="1 2">
    <name type="scientific">Racocetra persica</name>
    <dbReference type="NCBI Taxonomy" id="160502"/>
    <lineage>
        <taxon>Eukaryota</taxon>
        <taxon>Fungi</taxon>
        <taxon>Fungi incertae sedis</taxon>
        <taxon>Mucoromycota</taxon>
        <taxon>Glomeromycotina</taxon>
        <taxon>Glomeromycetes</taxon>
        <taxon>Diversisporales</taxon>
        <taxon>Gigasporaceae</taxon>
        <taxon>Racocetra</taxon>
    </lineage>
</organism>
<protein>
    <submittedName>
        <fullName evidence="1">27468_t:CDS:1</fullName>
    </submittedName>
</protein>
<dbReference type="Proteomes" id="UP000789920">
    <property type="component" value="Unassembled WGS sequence"/>
</dbReference>
<sequence length="131" mass="15433">LDKLKLVAKRLKKPLMVDVGTQTELTMIDLEEMENNIKSLSDRLTTTEIVDKNSRGGKDILDRLEVIELGIARMEEDKIHNQTQGNEMRIQLTNLELERKRFEKMLNDERNNVFFEPTCWRCLFSPLQRVQ</sequence>
<gene>
    <name evidence="1" type="ORF">RPERSI_LOCUS27063</name>
</gene>
<keyword evidence="2" id="KW-1185">Reference proteome</keyword>
<dbReference type="EMBL" id="CAJVQC010094420">
    <property type="protein sequence ID" value="CAG8827790.1"/>
    <property type="molecule type" value="Genomic_DNA"/>
</dbReference>
<feature type="non-terminal residue" evidence="1">
    <location>
        <position position="1"/>
    </location>
</feature>
<evidence type="ECO:0000313" key="1">
    <source>
        <dbReference type="EMBL" id="CAG8827790.1"/>
    </source>
</evidence>
<name>A0ACA9S5R4_9GLOM</name>
<accession>A0ACA9S5R4</accession>
<reference evidence="1" key="1">
    <citation type="submission" date="2021-06" db="EMBL/GenBank/DDBJ databases">
        <authorList>
            <person name="Kallberg Y."/>
            <person name="Tangrot J."/>
            <person name="Rosling A."/>
        </authorList>
    </citation>
    <scope>NUCLEOTIDE SEQUENCE</scope>
    <source>
        <strain evidence="1">MA461A</strain>
    </source>
</reference>
<proteinExistence type="predicted"/>
<evidence type="ECO:0000313" key="2">
    <source>
        <dbReference type="Proteomes" id="UP000789920"/>
    </source>
</evidence>
<comment type="caution">
    <text evidence="1">The sequence shown here is derived from an EMBL/GenBank/DDBJ whole genome shotgun (WGS) entry which is preliminary data.</text>
</comment>